<sequence>MTAAAETDVWESVADAVRDKRARDNRARRLVRHSRIYAVAAVICLIAGMVLVAMPRIQQTLGDRAVDEQARSVSQTAALFPESSRQSVIQSAIAYNQRLYEGGQPQIGEPVFDGKTEGNFEGDAEYRRQLSVNGLDAMGEILIPKISVDMPILHGAGQDVLEHAAGHLAGTSLPIGGKNTRAVITGHSNLKGATLFTRLGELEDGDPFYIKVMGNTLAYRVTSKRIVSPTDTKSLRVHKGKDEVTLLTCTGQGNTLRLLVTGERNSMPDQAPLPGDATGDVKKAAFVSGVTVTGILAVGFSLCRSRRAVGHHIGLPQTHDSDNLR</sequence>
<feature type="active site" description="Proton donor/acceptor" evidence="2">
    <location>
        <position position="187"/>
    </location>
</feature>
<dbReference type="Gene3D" id="2.40.260.10">
    <property type="entry name" value="Sortase"/>
    <property type="match status" value="1"/>
</dbReference>
<reference evidence="12 13" key="3">
    <citation type="journal article" date="2019" name="Nat. Med.">
        <title>A library of human gut bacterial isolates paired with longitudinal multiomics data enables mechanistic microbiome research.</title>
        <authorList>
            <person name="Poyet M."/>
            <person name="Groussin M."/>
            <person name="Gibbons S.M."/>
            <person name="Avila-Pacheco J."/>
            <person name="Jiang X."/>
            <person name="Kearney S.M."/>
            <person name="Perrotta A.R."/>
            <person name="Berdy B."/>
            <person name="Zhao S."/>
            <person name="Lieberman T.D."/>
            <person name="Swanson P.K."/>
            <person name="Smith M."/>
            <person name="Roesemann S."/>
            <person name="Alexander J.E."/>
            <person name="Rich S.A."/>
            <person name="Livny J."/>
            <person name="Vlamakis H."/>
            <person name="Clish C."/>
            <person name="Bullock K."/>
            <person name="Deik A."/>
            <person name="Scott J."/>
            <person name="Pierce K.A."/>
            <person name="Xavier R.J."/>
            <person name="Alm E.J."/>
        </authorList>
    </citation>
    <scope>NUCLEOTIDE SEQUENCE [LARGE SCALE GENOMIC DNA]</scope>
    <source>
        <strain evidence="5 15">BIOML-A136</strain>
        <strain evidence="4 12">BIOML-A201</strain>
        <strain evidence="3 14">BIOML-A210</strain>
        <strain evidence="6 13">BIOML-A395</strain>
        <strain evidence="7">BIOML-A409</strain>
    </source>
</reference>
<dbReference type="Pfam" id="PF04203">
    <property type="entry name" value="Sortase"/>
    <property type="match status" value="1"/>
</dbReference>
<dbReference type="RefSeq" id="WP_007051988.1">
    <property type="nucleotide sequence ID" value="NZ_CAXSUE010000011.1"/>
</dbReference>
<evidence type="ECO:0000313" key="11">
    <source>
        <dbReference type="Proteomes" id="UP000257074"/>
    </source>
</evidence>
<dbReference type="Proteomes" id="UP000476628">
    <property type="component" value="Unassembled WGS sequence"/>
</dbReference>
<evidence type="ECO:0000313" key="15">
    <source>
        <dbReference type="Proteomes" id="UP000476628"/>
    </source>
</evidence>
<evidence type="ECO:0000256" key="2">
    <source>
        <dbReference type="PIRSR" id="PIRSR605754-1"/>
    </source>
</evidence>
<dbReference type="GO" id="GO:0016787">
    <property type="term" value="F:hydrolase activity"/>
    <property type="evidence" value="ECO:0007669"/>
    <property type="project" value="UniProtKB-KW"/>
</dbReference>
<reference evidence="9 11" key="1">
    <citation type="journal article" date="2017" name="Anaerobe">
        <title>Quantification, isolation and characterization of Bifidobacterium from the vaginal microbiomes of reproductive aged women.</title>
        <authorList>
            <person name="Freitas A.C."/>
            <person name="Hill J.E."/>
        </authorList>
    </citation>
    <scope>NUCLEOTIDE SEQUENCE [LARGE SCALE GENOMIC DNA]</scope>
    <source>
        <strain evidence="9 11">N6D05</strain>
    </source>
</reference>
<feature type="active site" description="Acyl-thioester intermediate" evidence="2">
    <location>
        <position position="249"/>
    </location>
</feature>
<evidence type="ECO:0000313" key="5">
    <source>
        <dbReference type="EMBL" id="KAB7202589.1"/>
    </source>
</evidence>
<dbReference type="NCBIfam" id="TIGR01076">
    <property type="entry name" value="sortase_fam"/>
    <property type="match status" value="1"/>
</dbReference>
<dbReference type="EMBL" id="NJNR01000169">
    <property type="protein sequence ID" value="RDW99954.1"/>
    <property type="molecule type" value="Genomic_DNA"/>
</dbReference>
<dbReference type="Proteomes" id="UP000467387">
    <property type="component" value="Unassembled WGS sequence"/>
</dbReference>
<evidence type="ECO:0000313" key="12">
    <source>
        <dbReference type="Proteomes" id="UP000432196"/>
    </source>
</evidence>
<dbReference type="NCBIfam" id="NF033745">
    <property type="entry name" value="class_C_sortase"/>
    <property type="match status" value="1"/>
</dbReference>
<evidence type="ECO:0000313" key="3">
    <source>
        <dbReference type="EMBL" id="KAB7056888.1"/>
    </source>
</evidence>
<dbReference type="SUPFAM" id="SSF63817">
    <property type="entry name" value="Sortase"/>
    <property type="match status" value="1"/>
</dbReference>
<dbReference type="AlphaFoldDB" id="A0A1V8RFQ2"/>
<reference evidence="8 10" key="2">
    <citation type="submission" date="2017-12" db="EMBL/GenBank/DDBJ databases">
        <title>Bifidobacterium longum APC/DPC strains.</title>
        <authorList>
            <person name="Arboleya S."/>
        </authorList>
    </citation>
    <scope>NUCLEOTIDE SEQUENCE [LARGE SCALE GENOMIC DNA]</scope>
    <source>
        <strain evidence="8 10">APC1503</strain>
    </source>
</reference>
<organism evidence="6 13">
    <name type="scientific">Bifidobacterium longum</name>
    <dbReference type="NCBI Taxonomy" id="216816"/>
    <lineage>
        <taxon>Bacteria</taxon>
        <taxon>Bacillati</taxon>
        <taxon>Actinomycetota</taxon>
        <taxon>Actinomycetes</taxon>
        <taxon>Bifidobacteriales</taxon>
        <taxon>Bifidobacteriaceae</taxon>
        <taxon>Bifidobacterium</taxon>
    </lineage>
</organism>
<keyword evidence="1" id="KW-0378">Hydrolase</keyword>
<dbReference type="CDD" id="cd05827">
    <property type="entry name" value="Sortase_C"/>
    <property type="match status" value="1"/>
</dbReference>
<evidence type="ECO:0000313" key="7">
    <source>
        <dbReference type="EMBL" id="MZU09168.1"/>
    </source>
</evidence>
<evidence type="ECO:0000313" key="13">
    <source>
        <dbReference type="Proteomes" id="UP000466472"/>
    </source>
</evidence>
<evidence type="ECO:0000313" key="9">
    <source>
        <dbReference type="EMBL" id="RDW99954.1"/>
    </source>
</evidence>
<dbReference type="Proteomes" id="UP000638311">
    <property type="component" value="Unassembled WGS sequence"/>
</dbReference>
<evidence type="ECO:0000313" key="10">
    <source>
        <dbReference type="Proteomes" id="UP000232654"/>
    </source>
</evidence>
<gene>
    <name evidence="8" type="ORF">APC1503_2090</name>
    <name evidence="9" type="ORF">CE169_13045</name>
    <name evidence="5" type="ORF">GBC45_08550</name>
    <name evidence="4" type="ORF">GBI83_09540</name>
    <name evidence="3" type="ORF">GBI87_06920</name>
    <name evidence="6" type="ORF">GT999_09540</name>
    <name evidence="7" type="ORF">GUA24_09260</name>
</gene>
<dbReference type="EMBL" id="WXDR01000026">
    <property type="protein sequence ID" value="MZU09168.1"/>
    <property type="molecule type" value="Genomic_DNA"/>
</dbReference>
<dbReference type="InterPro" id="IPR023365">
    <property type="entry name" value="Sortase_dom-sf"/>
</dbReference>
<evidence type="ECO:0000313" key="14">
    <source>
        <dbReference type="Proteomes" id="UP000467387"/>
    </source>
</evidence>
<dbReference type="InterPro" id="IPR005754">
    <property type="entry name" value="Sortase"/>
</dbReference>
<dbReference type="Proteomes" id="UP000432196">
    <property type="component" value="Unassembled WGS sequence"/>
</dbReference>
<dbReference type="Proteomes" id="UP000257074">
    <property type="component" value="Unassembled WGS sequence"/>
</dbReference>
<dbReference type="InterPro" id="IPR042002">
    <property type="entry name" value="Sortase_C"/>
</dbReference>
<dbReference type="EMBL" id="WDWU01000008">
    <property type="protein sequence ID" value="KAB7056888.1"/>
    <property type="molecule type" value="Genomic_DNA"/>
</dbReference>
<dbReference type="EMBL" id="WXEF01000032">
    <property type="protein sequence ID" value="MZR89493.1"/>
    <property type="molecule type" value="Genomic_DNA"/>
</dbReference>
<dbReference type="EMBL" id="WDWL01000014">
    <property type="protein sequence ID" value="KAB7071104.1"/>
    <property type="molecule type" value="Genomic_DNA"/>
</dbReference>
<dbReference type="Proteomes" id="UP000232654">
    <property type="component" value="Unassembled WGS sequence"/>
</dbReference>
<name>A0A1V8RFQ2_BIFLN</name>
<dbReference type="Proteomes" id="UP000466472">
    <property type="component" value="Unassembled WGS sequence"/>
</dbReference>
<evidence type="ECO:0000313" key="6">
    <source>
        <dbReference type="EMBL" id="MZR89493.1"/>
    </source>
</evidence>
<dbReference type="EMBL" id="PJDT01000031">
    <property type="protein sequence ID" value="PKC86869.1"/>
    <property type="molecule type" value="Genomic_DNA"/>
</dbReference>
<evidence type="ECO:0000313" key="4">
    <source>
        <dbReference type="EMBL" id="KAB7071104.1"/>
    </source>
</evidence>
<evidence type="ECO:0000256" key="1">
    <source>
        <dbReference type="ARBA" id="ARBA00022801"/>
    </source>
</evidence>
<dbReference type="EMBL" id="WDUB01000013">
    <property type="protein sequence ID" value="KAB7202589.1"/>
    <property type="molecule type" value="Genomic_DNA"/>
</dbReference>
<evidence type="ECO:0000313" key="8">
    <source>
        <dbReference type="EMBL" id="PKC86869.1"/>
    </source>
</evidence>
<protein>
    <submittedName>
        <fullName evidence="6 8">Sortase</fullName>
    </submittedName>
</protein>
<accession>A0A1V8RFQ2</accession>
<comment type="caution">
    <text evidence="6">The sequence shown here is derived from an EMBL/GenBank/DDBJ whole genome shotgun (WGS) entry which is preliminary data.</text>
</comment>
<proteinExistence type="predicted"/>